<feature type="region of interest" description="Disordered" evidence="1">
    <location>
        <begin position="1"/>
        <end position="21"/>
    </location>
</feature>
<organism evidence="2 3">
    <name type="scientific">Pleurodeles waltl</name>
    <name type="common">Iberian ribbed newt</name>
    <dbReference type="NCBI Taxonomy" id="8319"/>
    <lineage>
        <taxon>Eukaryota</taxon>
        <taxon>Metazoa</taxon>
        <taxon>Chordata</taxon>
        <taxon>Craniata</taxon>
        <taxon>Vertebrata</taxon>
        <taxon>Euteleostomi</taxon>
        <taxon>Amphibia</taxon>
        <taxon>Batrachia</taxon>
        <taxon>Caudata</taxon>
        <taxon>Salamandroidea</taxon>
        <taxon>Salamandridae</taxon>
        <taxon>Pleurodelinae</taxon>
        <taxon>Pleurodeles</taxon>
    </lineage>
</organism>
<feature type="region of interest" description="Disordered" evidence="1">
    <location>
        <begin position="45"/>
        <end position="100"/>
    </location>
</feature>
<dbReference type="EMBL" id="JANPWB010000010">
    <property type="protein sequence ID" value="KAJ1141342.1"/>
    <property type="molecule type" value="Genomic_DNA"/>
</dbReference>
<comment type="caution">
    <text evidence="2">The sequence shown here is derived from an EMBL/GenBank/DDBJ whole genome shotgun (WGS) entry which is preliminary data.</text>
</comment>
<sequence length="113" mass="12202">MEKGHGQALTEGITGSRVLDGGADWEQEEIVFDAALPMPFKERVGDQGCVPVQEKSNRRENPEPGMMIRDLRRRDESTGPAIPSGGCLQDAAPSDAPAGEGLSLYVTSYYFGM</sequence>
<evidence type="ECO:0000313" key="3">
    <source>
        <dbReference type="Proteomes" id="UP001066276"/>
    </source>
</evidence>
<protein>
    <submittedName>
        <fullName evidence="2">Uncharacterized protein</fullName>
    </submittedName>
</protein>
<gene>
    <name evidence="2" type="ORF">NDU88_007675</name>
</gene>
<accession>A0AAV7QLC6</accession>
<evidence type="ECO:0000313" key="2">
    <source>
        <dbReference type="EMBL" id="KAJ1141342.1"/>
    </source>
</evidence>
<reference evidence="2" key="1">
    <citation type="journal article" date="2022" name="bioRxiv">
        <title>Sequencing and chromosome-scale assembly of the giantPleurodeles waltlgenome.</title>
        <authorList>
            <person name="Brown T."/>
            <person name="Elewa A."/>
            <person name="Iarovenko S."/>
            <person name="Subramanian E."/>
            <person name="Araus A.J."/>
            <person name="Petzold A."/>
            <person name="Susuki M."/>
            <person name="Suzuki K.-i.T."/>
            <person name="Hayashi T."/>
            <person name="Toyoda A."/>
            <person name="Oliveira C."/>
            <person name="Osipova E."/>
            <person name="Leigh N.D."/>
            <person name="Simon A."/>
            <person name="Yun M.H."/>
        </authorList>
    </citation>
    <scope>NUCLEOTIDE SEQUENCE</scope>
    <source>
        <strain evidence="2">20211129_DDA</strain>
        <tissue evidence="2">Liver</tissue>
    </source>
</reference>
<keyword evidence="3" id="KW-1185">Reference proteome</keyword>
<evidence type="ECO:0000256" key="1">
    <source>
        <dbReference type="SAM" id="MobiDB-lite"/>
    </source>
</evidence>
<proteinExistence type="predicted"/>
<dbReference type="AlphaFoldDB" id="A0AAV7QLC6"/>
<name>A0AAV7QLC6_PLEWA</name>
<dbReference type="Proteomes" id="UP001066276">
    <property type="component" value="Chromosome 6"/>
</dbReference>